<accession>A0A843VUM0</accession>
<reference evidence="2" key="1">
    <citation type="submission" date="2017-07" db="EMBL/GenBank/DDBJ databases">
        <title>Taro Niue Genome Assembly and Annotation.</title>
        <authorList>
            <person name="Atibalentja N."/>
            <person name="Keating K."/>
            <person name="Fields C.J."/>
        </authorList>
    </citation>
    <scope>NUCLEOTIDE SEQUENCE</scope>
    <source>
        <strain evidence="2">Niue_2</strain>
        <tissue evidence="2">Leaf</tissue>
    </source>
</reference>
<evidence type="ECO:0000313" key="2">
    <source>
        <dbReference type="EMBL" id="MQL97957.1"/>
    </source>
</evidence>
<gene>
    <name evidence="2" type="ORF">Taro_030654</name>
</gene>
<dbReference type="Proteomes" id="UP000652761">
    <property type="component" value="Unassembled WGS sequence"/>
</dbReference>
<organism evidence="2 3">
    <name type="scientific">Colocasia esculenta</name>
    <name type="common">Wild taro</name>
    <name type="synonym">Arum esculentum</name>
    <dbReference type="NCBI Taxonomy" id="4460"/>
    <lineage>
        <taxon>Eukaryota</taxon>
        <taxon>Viridiplantae</taxon>
        <taxon>Streptophyta</taxon>
        <taxon>Embryophyta</taxon>
        <taxon>Tracheophyta</taxon>
        <taxon>Spermatophyta</taxon>
        <taxon>Magnoliopsida</taxon>
        <taxon>Liliopsida</taxon>
        <taxon>Araceae</taxon>
        <taxon>Aroideae</taxon>
        <taxon>Colocasieae</taxon>
        <taxon>Colocasia</taxon>
    </lineage>
</organism>
<sequence length="89" mass="10044">MLAHMRAMHRSWRSRQKKRHFNGKSLDDAIASVPTGVDSSDWQTMCEMWTNGDEWETMTQLMAPTSGVDAEIHTSATPEDAFISVMGKD</sequence>
<protein>
    <submittedName>
        <fullName evidence="2">Uncharacterized protein</fullName>
    </submittedName>
</protein>
<proteinExistence type="predicted"/>
<evidence type="ECO:0000313" key="3">
    <source>
        <dbReference type="Proteomes" id="UP000652761"/>
    </source>
</evidence>
<feature type="region of interest" description="Disordered" evidence="1">
    <location>
        <begin position="1"/>
        <end position="34"/>
    </location>
</feature>
<comment type="caution">
    <text evidence="2">The sequence shown here is derived from an EMBL/GenBank/DDBJ whole genome shotgun (WGS) entry which is preliminary data.</text>
</comment>
<name>A0A843VUM0_COLES</name>
<evidence type="ECO:0000256" key="1">
    <source>
        <dbReference type="SAM" id="MobiDB-lite"/>
    </source>
</evidence>
<keyword evidence="3" id="KW-1185">Reference proteome</keyword>
<feature type="compositionally biased region" description="Basic residues" evidence="1">
    <location>
        <begin position="1"/>
        <end position="22"/>
    </location>
</feature>
<dbReference type="EMBL" id="NMUH01002122">
    <property type="protein sequence ID" value="MQL97957.1"/>
    <property type="molecule type" value="Genomic_DNA"/>
</dbReference>
<dbReference type="AlphaFoldDB" id="A0A843VUM0"/>